<dbReference type="EMBL" id="BSUM01000001">
    <property type="protein sequence ID" value="GMA32220.1"/>
    <property type="molecule type" value="Genomic_DNA"/>
</dbReference>
<comment type="caution">
    <text evidence="9">The sequence shown here is derived from an EMBL/GenBank/DDBJ whole genome shotgun (WGS) entry which is preliminary data.</text>
</comment>
<comment type="subcellular location">
    <subcellularLocation>
        <location evidence="1">Cell membrane</location>
        <topology evidence="1">Multi-pass membrane protein</topology>
    </subcellularLocation>
</comment>
<feature type="transmembrane region" description="Helical" evidence="7">
    <location>
        <begin position="98"/>
        <end position="117"/>
    </location>
</feature>
<feature type="transmembrane region" description="Helical" evidence="7">
    <location>
        <begin position="68"/>
        <end position="91"/>
    </location>
</feature>
<dbReference type="InterPro" id="IPR023845">
    <property type="entry name" value="DUF3817_TM"/>
</dbReference>
<evidence type="ECO:0000256" key="5">
    <source>
        <dbReference type="ARBA" id="ARBA00023136"/>
    </source>
</evidence>
<evidence type="ECO:0000256" key="7">
    <source>
        <dbReference type="SAM" id="Phobius"/>
    </source>
</evidence>
<evidence type="ECO:0000313" key="9">
    <source>
        <dbReference type="EMBL" id="GMA32220.1"/>
    </source>
</evidence>
<evidence type="ECO:0000256" key="3">
    <source>
        <dbReference type="ARBA" id="ARBA00022692"/>
    </source>
</evidence>
<keyword evidence="3 7" id="KW-0812">Transmembrane</keyword>
<feature type="region of interest" description="Disordered" evidence="6">
    <location>
        <begin position="1"/>
        <end position="22"/>
    </location>
</feature>
<gene>
    <name evidence="9" type="ORF">GCM10025875_22120</name>
</gene>
<evidence type="ECO:0000256" key="6">
    <source>
        <dbReference type="SAM" id="MobiDB-lite"/>
    </source>
</evidence>
<reference evidence="9" key="2">
    <citation type="submission" date="2023-02" db="EMBL/GenBank/DDBJ databases">
        <authorList>
            <person name="Sun Q."/>
            <person name="Mori K."/>
        </authorList>
    </citation>
    <scope>NUCLEOTIDE SEQUENCE</scope>
    <source>
        <strain evidence="9">NBRC 112290</strain>
    </source>
</reference>
<organism evidence="9 10">
    <name type="scientific">Litorihabitans aurantiacus</name>
    <dbReference type="NCBI Taxonomy" id="1930061"/>
    <lineage>
        <taxon>Bacteria</taxon>
        <taxon>Bacillati</taxon>
        <taxon>Actinomycetota</taxon>
        <taxon>Actinomycetes</taxon>
        <taxon>Micrococcales</taxon>
        <taxon>Beutenbergiaceae</taxon>
        <taxon>Litorihabitans</taxon>
    </lineage>
</organism>
<keyword evidence="5 7" id="KW-0472">Membrane</keyword>
<dbReference type="GO" id="GO:0005886">
    <property type="term" value="C:plasma membrane"/>
    <property type="evidence" value="ECO:0007669"/>
    <property type="project" value="UniProtKB-SubCell"/>
</dbReference>
<evidence type="ECO:0000256" key="4">
    <source>
        <dbReference type="ARBA" id="ARBA00022989"/>
    </source>
</evidence>
<dbReference type="PANTHER" id="PTHR40077">
    <property type="entry name" value="MEMBRANE PROTEIN-RELATED"/>
    <property type="match status" value="1"/>
</dbReference>
<evidence type="ECO:0000313" key="10">
    <source>
        <dbReference type="Proteomes" id="UP001157161"/>
    </source>
</evidence>
<evidence type="ECO:0000256" key="1">
    <source>
        <dbReference type="ARBA" id="ARBA00004651"/>
    </source>
</evidence>
<keyword evidence="10" id="KW-1185">Reference proteome</keyword>
<evidence type="ECO:0000259" key="8">
    <source>
        <dbReference type="Pfam" id="PF12823"/>
    </source>
</evidence>
<dbReference type="AlphaFoldDB" id="A0AA37XFG2"/>
<dbReference type="RefSeq" id="WP_284250924.1">
    <property type="nucleotide sequence ID" value="NZ_BSUM01000001.1"/>
</dbReference>
<evidence type="ECO:0000256" key="2">
    <source>
        <dbReference type="ARBA" id="ARBA00022475"/>
    </source>
</evidence>
<dbReference type="Proteomes" id="UP001157161">
    <property type="component" value="Unassembled WGS sequence"/>
</dbReference>
<dbReference type="PANTHER" id="PTHR40077:SF2">
    <property type="entry name" value="MEMBRANE PROTEIN"/>
    <property type="match status" value="1"/>
</dbReference>
<keyword evidence="4 7" id="KW-1133">Transmembrane helix</keyword>
<proteinExistence type="predicted"/>
<dbReference type="NCBIfam" id="TIGR03954">
    <property type="entry name" value="integ_memb_HG"/>
    <property type="match status" value="1"/>
</dbReference>
<sequence>MSQPAPSSPAAEPAGSTPGAPAAAVAERTRKPFGRYRVMAFITGAFLLLLCVEMVLDYVLKLPWVDTYFGWVPFVHGWVYVVYIVTVFDLWSKARWTLGRLVVLVLGGVVPVLSFVVEKRAAAWPVESVRARRA</sequence>
<feature type="transmembrane region" description="Helical" evidence="7">
    <location>
        <begin position="38"/>
        <end position="56"/>
    </location>
</feature>
<reference evidence="9" key="1">
    <citation type="journal article" date="2014" name="Int. J. Syst. Evol. Microbiol.">
        <title>Complete genome sequence of Corynebacterium casei LMG S-19264T (=DSM 44701T), isolated from a smear-ripened cheese.</title>
        <authorList>
            <consortium name="US DOE Joint Genome Institute (JGI-PGF)"/>
            <person name="Walter F."/>
            <person name="Albersmeier A."/>
            <person name="Kalinowski J."/>
            <person name="Ruckert C."/>
        </authorList>
    </citation>
    <scope>NUCLEOTIDE SEQUENCE</scope>
    <source>
        <strain evidence="9">NBRC 112290</strain>
    </source>
</reference>
<dbReference type="Pfam" id="PF12823">
    <property type="entry name" value="DUF3817"/>
    <property type="match status" value="1"/>
</dbReference>
<protein>
    <recommendedName>
        <fullName evidence="8">DUF3817 domain-containing protein</fullName>
    </recommendedName>
</protein>
<keyword evidence="2" id="KW-1003">Cell membrane</keyword>
<feature type="domain" description="DUF3817" evidence="8">
    <location>
        <begin position="34"/>
        <end position="121"/>
    </location>
</feature>
<name>A0AA37XFG2_9MICO</name>
<accession>A0AA37XFG2</accession>